<dbReference type="InterPro" id="IPR049326">
    <property type="entry name" value="Rhodopsin_dom_fungi"/>
</dbReference>
<feature type="compositionally biased region" description="Polar residues" evidence="6">
    <location>
        <begin position="332"/>
        <end position="341"/>
    </location>
</feature>
<dbReference type="PANTHER" id="PTHR33048">
    <property type="entry name" value="PTH11-LIKE INTEGRAL MEMBRANE PROTEIN (AFU_ORTHOLOGUE AFUA_5G11245)"/>
    <property type="match status" value="1"/>
</dbReference>
<reference evidence="9 10" key="1">
    <citation type="journal article" date="2018" name="Sci. Rep.">
        <title>Comparative genomics provides insights into the lifestyle and reveals functional heterogeneity of dark septate endophytic fungi.</title>
        <authorList>
            <person name="Knapp D.G."/>
            <person name="Nemeth J.B."/>
            <person name="Barry K."/>
            <person name="Hainaut M."/>
            <person name="Henrissat B."/>
            <person name="Johnson J."/>
            <person name="Kuo A."/>
            <person name="Lim J.H.P."/>
            <person name="Lipzen A."/>
            <person name="Nolan M."/>
            <person name="Ohm R.A."/>
            <person name="Tamas L."/>
            <person name="Grigoriev I.V."/>
            <person name="Spatafora J.W."/>
            <person name="Nagy L.G."/>
            <person name="Kovacs G.M."/>
        </authorList>
    </citation>
    <scope>NUCLEOTIDE SEQUENCE [LARGE SCALE GENOMIC DNA]</scope>
    <source>
        <strain evidence="9 10">DSE2036</strain>
    </source>
</reference>
<dbReference type="InterPro" id="IPR052337">
    <property type="entry name" value="SAT4-like"/>
</dbReference>
<evidence type="ECO:0000256" key="7">
    <source>
        <dbReference type="SAM" id="Phobius"/>
    </source>
</evidence>
<feature type="transmembrane region" description="Helical" evidence="7">
    <location>
        <begin position="164"/>
        <end position="194"/>
    </location>
</feature>
<keyword evidence="10" id="KW-1185">Reference proteome</keyword>
<evidence type="ECO:0000256" key="6">
    <source>
        <dbReference type="SAM" id="MobiDB-lite"/>
    </source>
</evidence>
<dbReference type="Proteomes" id="UP000244855">
    <property type="component" value="Unassembled WGS sequence"/>
</dbReference>
<dbReference type="STRING" id="97972.A0A2V1DBH9"/>
<dbReference type="EMBL" id="KZ805516">
    <property type="protein sequence ID" value="PVH94893.1"/>
    <property type="molecule type" value="Genomic_DNA"/>
</dbReference>
<organism evidence="9 10">
    <name type="scientific">Periconia macrospinosa</name>
    <dbReference type="NCBI Taxonomy" id="97972"/>
    <lineage>
        <taxon>Eukaryota</taxon>
        <taxon>Fungi</taxon>
        <taxon>Dikarya</taxon>
        <taxon>Ascomycota</taxon>
        <taxon>Pezizomycotina</taxon>
        <taxon>Dothideomycetes</taxon>
        <taxon>Pleosporomycetidae</taxon>
        <taxon>Pleosporales</taxon>
        <taxon>Massarineae</taxon>
        <taxon>Periconiaceae</taxon>
        <taxon>Periconia</taxon>
    </lineage>
</organism>
<evidence type="ECO:0000256" key="5">
    <source>
        <dbReference type="ARBA" id="ARBA00038359"/>
    </source>
</evidence>
<name>A0A2V1DBH9_9PLEO</name>
<evidence type="ECO:0000313" key="9">
    <source>
        <dbReference type="EMBL" id="PVH94893.1"/>
    </source>
</evidence>
<dbReference type="Pfam" id="PF20684">
    <property type="entry name" value="Fung_rhodopsin"/>
    <property type="match status" value="1"/>
</dbReference>
<evidence type="ECO:0000259" key="8">
    <source>
        <dbReference type="Pfam" id="PF20684"/>
    </source>
</evidence>
<evidence type="ECO:0000256" key="3">
    <source>
        <dbReference type="ARBA" id="ARBA00022989"/>
    </source>
</evidence>
<dbReference type="PANTHER" id="PTHR33048:SF31">
    <property type="entry name" value="INTEGRAL MEMBRANE PROTEIN"/>
    <property type="match status" value="1"/>
</dbReference>
<accession>A0A2V1DBH9</accession>
<feature type="region of interest" description="Disordered" evidence="6">
    <location>
        <begin position="303"/>
        <end position="324"/>
    </location>
</feature>
<sequence length="348" mass="38458">MAGFSQESSSLLICVLILAVAGFTSLGLRFYIRITRRAWGPDDWCTAYAAIPFMVQTISGVLAAYYGIGQRIAGLSPLDLKNALMWWNIFAFSYPNSMVPIKLGISFQLYRVAVARKGYLYAIYGIMISSFLTLLTGFIFQLIQCKPIQFNWDKTIPGGYCYDPIMYAIVSYVVCAINIATDCLCAFLPIPLLWNVRMSRRKKISVGVLLSMGALSCSAAIIRIKYTISLADTTDFTLNVVTLSCLAYAEPAIGYFAANLATLRPLLKIVLKERSTNDTNSLGLITVTGSRHDRSNFSQLRDVETEGMKSGNKNSRSFLEDQTPRVLEQGEVSASVNSPMSINKAKSH</sequence>
<evidence type="ECO:0000256" key="4">
    <source>
        <dbReference type="ARBA" id="ARBA00023136"/>
    </source>
</evidence>
<evidence type="ECO:0000313" key="10">
    <source>
        <dbReference type="Proteomes" id="UP000244855"/>
    </source>
</evidence>
<feature type="transmembrane region" description="Helical" evidence="7">
    <location>
        <begin position="44"/>
        <end position="66"/>
    </location>
</feature>
<keyword evidence="2 7" id="KW-0812">Transmembrane</keyword>
<feature type="region of interest" description="Disordered" evidence="6">
    <location>
        <begin position="329"/>
        <end position="348"/>
    </location>
</feature>
<feature type="transmembrane region" description="Helical" evidence="7">
    <location>
        <begin position="206"/>
        <end position="224"/>
    </location>
</feature>
<dbReference type="AlphaFoldDB" id="A0A2V1DBH9"/>
<feature type="transmembrane region" description="Helical" evidence="7">
    <location>
        <begin position="236"/>
        <end position="258"/>
    </location>
</feature>
<feature type="transmembrane region" description="Helical" evidence="7">
    <location>
        <begin position="119"/>
        <end position="144"/>
    </location>
</feature>
<feature type="domain" description="Rhodopsin" evidence="8">
    <location>
        <begin position="28"/>
        <end position="268"/>
    </location>
</feature>
<gene>
    <name evidence="9" type="ORF">DM02DRAFT_660621</name>
</gene>
<proteinExistence type="inferred from homology"/>
<comment type="subcellular location">
    <subcellularLocation>
        <location evidence="1">Membrane</location>
        <topology evidence="1">Multi-pass membrane protein</topology>
    </subcellularLocation>
</comment>
<keyword evidence="4 7" id="KW-0472">Membrane</keyword>
<dbReference type="OrthoDB" id="3897607at2759"/>
<feature type="transmembrane region" description="Helical" evidence="7">
    <location>
        <begin position="86"/>
        <end position="107"/>
    </location>
</feature>
<comment type="similarity">
    <text evidence="5">Belongs to the SAT4 family.</text>
</comment>
<protein>
    <recommendedName>
        <fullName evidence="8">Rhodopsin domain-containing protein</fullName>
    </recommendedName>
</protein>
<feature type="transmembrane region" description="Helical" evidence="7">
    <location>
        <begin position="12"/>
        <end position="32"/>
    </location>
</feature>
<evidence type="ECO:0000256" key="2">
    <source>
        <dbReference type="ARBA" id="ARBA00022692"/>
    </source>
</evidence>
<dbReference type="GO" id="GO:0016020">
    <property type="term" value="C:membrane"/>
    <property type="evidence" value="ECO:0007669"/>
    <property type="project" value="UniProtKB-SubCell"/>
</dbReference>
<evidence type="ECO:0000256" key="1">
    <source>
        <dbReference type="ARBA" id="ARBA00004141"/>
    </source>
</evidence>
<keyword evidence="3 7" id="KW-1133">Transmembrane helix</keyword>